<evidence type="ECO:0000313" key="2">
    <source>
        <dbReference type="EMBL" id="NEX22147.1"/>
    </source>
</evidence>
<reference evidence="2 3" key="2">
    <citation type="submission" date="2020-02" db="EMBL/GenBank/DDBJ databases">
        <title>Genome sequences of Thiorhodococcus mannitoliphagus and Thiorhodococcus minor, purple sulfur photosynthetic bacteria in the gammaproteobacterial family, Chromatiaceae.</title>
        <authorList>
            <person name="Aviles F.A."/>
            <person name="Meyer T.E."/>
            <person name="Kyndt J.A."/>
        </authorList>
    </citation>
    <scope>NUCLEOTIDE SEQUENCE [LARGE SCALE GENOMIC DNA]</scope>
    <source>
        <strain evidence="2 3">DSM 18266</strain>
    </source>
</reference>
<sequence length="153" mass="16537">MPLIIRLRQILLIGSLLAVTASLSLADTVTDVGILLREILQDRPVPRLPYLNRAAPMNPDSGYFKGRYGGIDISVETHPNSDLVAAILLAIPGPNRTREILPAVSAVLGPPHSSDPTHGIYGWEWPDFRTASVHYVAGGGDTAGQTIISIFYR</sequence>
<gene>
    <name evidence="2" type="ORF">G3480_17855</name>
</gene>
<evidence type="ECO:0000256" key="1">
    <source>
        <dbReference type="SAM" id="SignalP"/>
    </source>
</evidence>
<evidence type="ECO:0000313" key="3">
    <source>
        <dbReference type="Proteomes" id="UP000471640"/>
    </source>
</evidence>
<organism evidence="2 3">
    <name type="scientific">Thiorhodococcus mannitoliphagus</name>
    <dbReference type="NCBI Taxonomy" id="329406"/>
    <lineage>
        <taxon>Bacteria</taxon>
        <taxon>Pseudomonadati</taxon>
        <taxon>Pseudomonadota</taxon>
        <taxon>Gammaproteobacteria</taxon>
        <taxon>Chromatiales</taxon>
        <taxon>Chromatiaceae</taxon>
        <taxon>Thiorhodococcus</taxon>
    </lineage>
</organism>
<name>A0A6P1DUX6_9GAMM</name>
<dbReference type="Proteomes" id="UP000471640">
    <property type="component" value="Unassembled WGS sequence"/>
</dbReference>
<keyword evidence="1" id="KW-0732">Signal</keyword>
<accession>A0A6P1DUX6</accession>
<reference evidence="3" key="1">
    <citation type="journal article" date="2020" name="Microbiol. Resour. Announc.">
        <title>Draft Genome Sequences of Thiorhodococcus mannitoliphagus and Thiorhodococcus minor, Purple Sulfur Photosynthetic Bacteria in the Gammaproteobacterial Family Chromatiaceae.</title>
        <authorList>
            <person name="Aviles F.A."/>
            <person name="Meyer T.E."/>
            <person name="Kyndt J.A."/>
        </authorList>
    </citation>
    <scope>NUCLEOTIDE SEQUENCE [LARGE SCALE GENOMIC DNA]</scope>
    <source>
        <strain evidence="3">DSM 18266</strain>
    </source>
</reference>
<feature type="chain" id="PRO_5027042017" evidence="1">
    <location>
        <begin position="27"/>
        <end position="153"/>
    </location>
</feature>
<feature type="signal peptide" evidence="1">
    <location>
        <begin position="1"/>
        <end position="26"/>
    </location>
</feature>
<dbReference type="EMBL" id="JAAIJR010000085">
    <property type="protein sequence ID" value="NEX22147.1"/>
    <property type="molecule type" value="Genomic_DNA"/>
</dbReference>
<comment type="caution">
    <text evidence="2">The sequence shown here is derived from an EMBL/GenBank/DDBJ whole genome shotgun (WGS) entry which is preliminary data.</text>
</comment>
<proteinExistence type="predicted"/>
<protein>
    <submittedName>
        <fullName evidence="2">Uncharacterized protein</fullName>
    </submittedName>
</protein>
<dbReference type="RefSeq" id="WP_164655244.1">
    <property type="nucleotide sequence ID" value="NZ_JAAIJR010000085.1"/>
</dbReference>
<dbReference type="AlphaFoldDB" id="A0A6P1DUX6"/>
<keyword evidence="3" id="KW-1185">Reference proteome</keyword>